<evidence type="ECO:0008006" key="5">
    <source>
        <dbReference type="Google" id="ProtNLM"/>
    </source>
</evidence>
<organism evidence="3 4">
    <name type="scientific">Planococcus rifietoensis</name>
    <dbReference type="NCBI Taxonomy" id="200991"/>
    <lineage>
        <taxon>Bacteria</taxon>
        <taxon>Bacillati</taxon>
        <taxon>Bacillota</taxon>
        <taxon>Bacilli</taxon>
        <taxon>Bacillales</taxon>
        <taxon>Caryophanaceae</taxon>
        <taxon>Planococcus</taxon>
    </lineage>
</organism>
<protein>
    <recommendedName>
        <fullName evidence="5">CamS family sex pheromone protein</fullName>
    </recommendedName>
</protein>
<dbReference type="PIRSF" id="PIRSF012509">
    <property type="entry name" value="CamS"/>
    <property type="match status" value="1"/>
</dbReference>
<dbReference type="EMBL" id="CP013659">
    <property type="protein sequence ID" value="ALS74689.1"/>
    <property type="molecule type" value="Genomic_DNA"/>
</dbReference>
<dbReference type="KEGG" id="prt:AUC31_05375"/>
<dbReference type="OrthoDB" id="9795361at2"/>
<proteinExistence type="predicted"/>
<name>A0A0U2ZFN4_9BACL</name>
<dbReference type="PROSITE" id="PS51257">
    <property type="entry name" value="PROKAR_LIPOPROTEIN"/>
    <property type="match status" value="1"/>
</dbReference>
<feature type="chain" id="PRO_5039287861" description="CamS family sex pheromone protein" evidence="2">
    <location>
        <begin position="21"/>
        <end position="376"/>
    </location>
</feature>
<keyword evidence="4" id="KW-1185">Reference proteome</keyword>
<evidence type="ECO:0000256" key="2">
    <source>
        <dbReference type="SAM" id="SignalP"/>
    </source>
</evidence>
<accession>A0A0U2ZFN4</accession>
<dbReference type="InterPro" id="IPR011426">
    <property type="entry name" value="CamS"/>
</dbReference>
<evidence type="ECO:0000313" key="3">
    <source>
        <dbReference type="EMBL" id="ALS74689.1"/>
    </source>
</evidence>
<reference evidence="3" key="1">
    <citation type="submission" date="2016-01" db="EMBL/GenBank/DDBJ databases">
        <title>Complete genome of Planococcus rifietoensis type strain M8.</title>
        <authorList>
            <person name="See-Too W.S."/>
        </authorList>
    </citation>
    <scope>NUCLEOTIDE SEQUENCE [LARGE SCALE GENOMIC DNA]</scope>
    <source>
        <strain evidence="3">M8</strain>
    </source>
</reference>
<evidence type="ECO:0000313" key="4">
    <source>
        <dbReference type="Proteomes" id="UP000067683"/>
    </source>
</evidence>
<dbReference type="CDD" id="cd13440">
    <property type="entry name" value="CamS_repeat_2"/>
    <property type="match status" value="1"/>
</dbReference>
<dbReference type="STRING" id="200991.AUC31_05375"/>
<dbReference type="Gene3D" id="3.10.570.10">
    <property type="entry name" value="sex pheromone staph- cam373 precursor domain"/>
    <property type="match status" value="1"/>
</dbReference>
<dbReference type="AlphaFoldDB" id="A0A0U2ZFN4"/>
<dbReference type="Proteomes" id="UP000067683">
    <property type="component" value="Chromosome"/>
</dbReference>
<dbReference type="RefSeq" id="WP_058381396.1">
    <property type="nucleotide sequence ID" value="NZ_CP013659.2"/>
</dbReference>
<feature type="region of interest" description="Disordered" evidence="1">
    <location>
        <begin position="116"/>
        <end position="139"/>
    </location>
</feature>
<feature type="signal peptide" evidence="2">
    <location>
        <begin position="1"/>
        <end position="20"/>
    </location>
</feature>
<feature type="compositionally biased region" description="Basic and acidic residues" evidence="1">
    <location>
        <begin position="126"/>
        <end position="139"/>
    </location>
</feature>
<keyword evidence="2" id="KW-0732">Signal</keyword>
<sequence length="376" mass="42621">MKRIWWIPISILLLSGCVPSGNDEAEVINTEEEEAETAIIPSMQLDDQYYRTLLPYKQSATRGKIVSRLNSRYDIKEAEHGLLRLSQQQFSPDDYYFQEGQKITDEEASLWLQRESKDNPQGLNPEDGRSQAETDGGERPQPELLAHILEQNYLVKTEEDKIRLGGVSIGLAMNTVYYSSTDDIPYEESIPQDQIAEEGKRMADEIVKRLREKEGMADVPILVALFAQNSRNAMTPGTYFSYGAAPKGETEVANWNDVDEEYVVFPTSGTDEQYRDIDTAFRNFKQDVELYFSNFTSVIGKGFYQSGQLQEMKIEIPIQFYGSAEVIGFTQYVTGLILDHFPDDIQIEVNVTSTNGAEALILRKAGETEPVVHIYE</sequence>
<evidence type="ECO:0000256" key="1">
    <source>
        <dbReference type="SAM" id="MobiDB-lite"/>
    </source>
</evidence>
<gene>
    <name evidence="3" type="ORF">AUC31_05375</name>
</gene>
<dbReference type="CDD" id="cd13441">
    <property type="entry name" value="CamS_repeat_1"/>
    <property type="match status" value="1"/>
</dbReference>
<dbReference type="Pfam" id="PF07537">
    <property type="entry name" value="CamS"/>
    <property type="match status" value="1"/>
</dbReference>